<dbReference type="Gramene" id="Bo5g072360.1">
    <property type="protein sequence ID" value="Bo5g072360.1"/>
    <property type="gene ID" value="Bo5g072360"/>
</dbReference>
<feature type="transmembrane region" description="Helical" evidence="1">
    <location>
        <begin position="120"/>
        <end position="140"/>
    </location>
</feature>
<dbReference type="Pfam" id="PF11926">
    <property type="entry name" value="DUF3444"/>
    <property type="match status" value="4"/>
</dbReference>
<evidence type="ECO:0000313" key="3">
    <source>
        <dbReference type="EnsemblPlants" id="Bo5g072360.1"/>
    </source>
</evidence>
<keyword evidence="1" id="KW-1133">Transmembrane helix</keyword>
<proteinExistence type="predicted"/>
<dbReference type="HOGENOM" id="CLU_024663_0_0_1"/>
<reference evidence="3 4" key="1">
    <citation type="journal article" date="2014" name="Genome Biol.">
        <title>Transcriptome and methylome profiling reveals relics of genome dominance in the mesopolyploid Brassica oleracea.</title>
        <authorList>
            <person name="Parkin I.A."/>
            <person name="Koh C."/>
            <person name="Tang H."/>
            <person name="Robinson S.J."/>
            <person name="Kagale S."/>
            <person name="Clarke W.E."/>
            <person name="Town C.D."/>
            <person name="Nixon J."/>
            <person name="Krishnakumar V."/>
            <person name="Bidwell S.L."/>
            <person name="Denoeud F."/>
            <person name="Belcram H."/>
            <person name="Links M.G."/>
            <person name="Just J."/>
            <person name="Clarke C."/>
            <person name="Bender T."/>
            <person name="Huebert T."/>
            <person name="Mason A.S."/>
            <person name="Pires J.C."/>
            <person name="Barker G."/>
            <person name="Moore J."/>
            <person name="Walley P.G."/>
            <person name="Manoli S."/>
            <person name="Batley J."/>
            <person name="Edwards D."/>
            <person name="Nelson M.N."/>
            <person name="Wang X."/>
            <person name="Paterson A.H."/>
            <person name="King G."/>
            <person name="Bancroft I."/>
            <person name="Chalhoub B."/>
            <person name="Sharpe A.G."/>
        </authorList>
    </citation>
    <scope>NUCLEOTIDE SEQUENCE</scope>
    <source>
        <strain evidence="3 4">cv. TO1000</strain>
    </source>
</reference>
<keyword evidence="1" id="KW-0812">Transmembrane</keyword>
<organism evidence="3 4">
    <name type="scientific">Brassica oleracea var. oleracea</name>
    <dbReference type="NCBI Taxonomy" id="109376"/>
    <lineage>
        <taxon>Eukaryota</taxon>
        <taxon>Viridiplantae</taxon>
        <taxon>Streptophyta</taxon>
        <taxon>Embryophyta</taxon>
        <taxon>Tracheophyta</taxon>
        <taxon>Spermatophyta</taxon>
        <taxon>Magnoliopsida</taxon>
        <taxon>eudicotyledons</taxon>
        <taxon>Gunneridae</taxon>
        <taxon>Pentapetalae</taxon>
        <taxon>rosids</taxon>
        <taxon>malvids</taxon>
        <taxon>Brassicales</taxon>
        <taxon>Brassicaceae</taxon>
        <taxon>Brassiceae</taxon>
        <taxon>Brassica</taxon>
    </lineage>
</organism>
<evidence type="ECO:0000256" key="1">
    <source>
        <dbReference type="SAM" id="Phobius"/>
    </source>
</evidence>
<feature type="transmembrane region" description="Helical" evidence="1">
    <location>
        <begin position="51"/>
        <end position="69"/>
    </location>
</feature>
<protein>
    <recommendedName>
        <fullName evidence="2">DUF3444 domain-containing protein</fullName>
    </recommendedName>
</protein>
<evidence type="ECO:0000313" key="4">
    <source>
        <dbReference type="Proteomes" id="UP000032141"/>
    </source>
</evidence>
<feature type="domain" description="DUF3444" evidence="2">
    <location>
        <begin position="464"/>
        <end position="675"/>
    </location>
</feature>
<dbReference type="STRING" id="109376.A0A0D3CFK5"/>
<accession>A0A0D3CFK5</accession>
<dbReference type="PANTHER" id="PTHR45089:SF50">
    <property type="entry name" value="DNAJ HEAT SHOCK AMINO-TERMINAL DOMAIN PROTEIN-RELATED"/>
    <property type="match status" value="1"/>
</dbReference>
<feature type="domain" description="DUF3444" evidence="2">
    <location>
        <begin position="153"/>
        <end position="256"/>
    </location>
</feature>
<dbReference type="PANTHER" id="PTHR45089">
    <property type="entry name" value="DNAJ HEAT SHOCK AMINO-TERMINAL DOMAIN PROTEIN-RELATED"/>
    <property type="match status" value="1"/>
</dbReference>
<keyword evidence="1" id="KW-0472">Membrane</keyword>
<feature type="domain" description="DUF3444" evidence="2">
    <location>
        <begin position="378"/>
        <end position="418"/>
    </location>
</feature>
<dbReference type="InterPro" id="IPR024593">
    <property type="entry name" value="DUF3444"/>
</dbReference>
<dbReference type="eggNOG" id="ENOG502QS8C">
    <property type="taxonomic scope" value="Eukaryota"/>
</dbReference>
<evidence type="ECO:0000259" key="2">
    <source>
        <dbReference type="Pfam" id="PF11926"/>
    </source>
</evidence>
<reference evidence="3" key="2">
    <citation type="submission" date="2015-03" db="UniProtKB">
        <authorList>
            <consortium name="EnsemblPlants"/>
        </authorList>
    </citation>
    <scope>IDENTIFICATION</scope>
</reference>
<dbReference type="AlphaFoldDB" id="A0A0D3CFK5"/>
<keyword evidence="4" id="KW-1185">Reference proteome</keyword>
<dbReference type="EnsemblPlants" id="Bo5g072360.1">
    <property type="protein sequence ID" value="Bo5g072360.1"/>
    <property type="gene ID" value="Bo5g072360"/>
</dbReference>
<sequence>MDQGHEDTMMGSHPGGRVIACSVGCSILEYLMEMMVTSRCETFTLGREGTTLASGNFIILAVVLIYFMYKIVMGSYLTAIFHTKCIKTSLTEWSVLTNFDPVKIEIPTVMIELSTVMIRFVIVMFWFNPVMLQSIIILLGSGDVGIIGRTPLTICILPKTGDVWAIYRNWSNDLEAVDLKSQTYDLVEVLDDKLDYKVLLLAPDGGFKSADSAGVRSVYMAAAGHWTDGADVRFTIPKCEMLRFSHQVTTSRVTKEVHGTWQEVYEPAIEALLGLSCAVGVGEKRKMNEHGESCSTGYDGLKFNDFEKLRKEVNFSVGQTWALYDKVDGMPRLYARIRKVSTPTFGLRITYLEPDPDDEKQIQWLEEDLPVSAGINTGHLIVSPRKGETWALFKNWDINWSSQPDSHRSYEYEFVEITLTKLVFLLHSCIKQKDIFRILPHRLYQFSHSVPFFKLTGIEGVPKDAYELDKAALPETIEDTIIWSFCSGHEFPLYYGKIQKITFTRVLHQKAVYKLHVRRLKPACFPLDVIQYEDKKMPVGCGTYYARNALEIITTDDVSHQVVPETSIDGNEYTILPKIGEVWVIYRFWSEYMEFRKVGVCSYDVVQVLDDTLGYKVLLLEREPSCDDDEESLLFREVTEYKHNEIDGSEPIFTITNSERLRFSHKAPARRVTKEIYGELKDLIEVDSGALAFILTHESM</sequence>
<name>A0A0D3CFK5_BRAOL</name>
<feature type="domain" description="DUF3444" evidence="2">
    <location>
        <begin position="298"/>
        <end position="374"/>
    </location>
</feature>
<dbReference type="Proteomes" id="UP000032141">
    <property type="component" value="Chromosome C5"/>
</dbReference>